<organism evidence="2 3">
    <name type="scientific">Puccinia graminis f. sp. tritici</name>
    <dbReference type="NCBI Taxonomy" id="56615"/>
    <lineage>
        <taxon>Eukaryota</taxon>
        <taxon>Fungi</taxon>
        <taxon>Dikarya</taxon>
        <taxon>Basidiomycota</taxon>
        <taxon>Pucciniomycotina</taxon>
        <taxon>Pucciniomycetes</taxon>
        <taxon>Pucciniales</taxon>
        <taxon>Pucciniaceae</taxon>
        <taxon>Puccinia</taxon>
    </lineage>
</organism>
<comment type="caution">
    <text evidence="2">The sequence shown here is derived from an EMBL/GenBank/DDBJ whole genome shotgun (WGS) entry which is preliminary data.</text>
</comment>
<reference evidence="2 3" key="1">
    <citation type="submission" date="2019-05" db="EMBL/GenBank/DDBJ databases">
        <title>Emergence of the Ug99 lineage of the wheat stem rust pathogen through somatic hybridization.</title>
        <authorList>
            <person name="Li F."/>
            <person name="Upadhyaya N.M."/>
            <person name="Sperschneider J."/>
            <person name="Matny O."/>
            <person name="Nguyen-Phuc H."/>
            <person name="Mago R."/>
            <person name="Raley C."/>
            <person name="Miller M.E."/>
            <person name="Silverstein K.A.T."/>
            <person name="Henningsen E."/>
            <person name="Hirsch C.D."/>
            <person name="Visser B."/>
            <person name="Pretorius Z.A."/>
            <person name="Steffenson B.J."/>
            <person name="Schwessinger B."/>
            <person name="Dodds P.N."/>
            <person name="Figueroa M."/>
        </authorList>
    </citation>
    <scope>NUCLEOTIDE SEQUENCE [LARGE SCALE GENOMIC DNA]</scope>
    <source>
        <strain evidence="2 3">Ug99</strain>
    </source>
</reference>
<evidence type="ECO:0000313" key="2">
    <source>
        <dbReference type="EMBL" id="KAA1133741.1"/>
    </source>
</evidence>
<protein>
    <submittedName>
        <fullName evidence="2">Uncharacterized protein</fullName>
    </submittedName>
</protein>
<evidence type="ECO:0000256" key="1">
    <source>
        <dbReference type="SAM" id="MobiDB-lite"/>
    </source>
</evidence>
<proteinExistence type="predicted"/>
<sequence>MRPPQLETCDKFGDSPSINLQSTAAGSMVRKRKSFTSVGHPDLSAAGSPVER</sequence>
<evidence type="ECO:0000313" key="3">
    <source>
        <dbReference type="Proteomes" id="UP000325313"/>
    </source>
</evidence>
<feature type="region of interest" description="Disordered" evidence="1">
    <location>
        <begin position="1"/>
        <end position="52"/>
    </location>
</feature>
<gene>
    <name evidence="2" type="ORF">PGTUg99_007509</name>
</gene>
<accession>A0A5B0S6H7</accession>
<dbReference type="EMBL" id="VDEP01000070">
    <property type="protein sequence ID" value="KAA1133741.1"/>
    <property type="molecule type" value="Genomic_DNA"/>
</dbReference>
<feature type="compositionally biased region" description="Polar residues" evidence="1">
    <location>
        <begin position="16"/>
        <end position="25"/>
    </location>
</feature>
<name>A0A5B0S6H7_PUCGR</name>
<dbReference type="Proteomes" id="UP000325313">
    <property type="component" value="Unassembled WGS sequence"/>
</dbReference>
<dbReference type="AlphaFoldDB" id="A0A5B0S6H7"/>